<dbReference type="Proteomes" id="UP000259683">
    <property type="component" value="Segment"/>
</dbReference>
<organism evidence="2 3">
    <name type="scientific">Caulobacter phage CcrSC</name>
    <dbReference type="NCBI Taxonomy" id="2283272"/>
    <lineage>
        <taxon>Viruses</taxon>
        <taxon>Duplodnaviria</taxon>
        <taxon>Heunggongvirae</taxon>
        <taxon>Uroviricota</taxon>
        <taxon>Caudoviricetes</taxon>
        <taxon>Jeanschmidtviridae</taxon>
        <taxon>Bertelyvirus</taxon>
        <taxon>Bertelyvirus SC</taxon>
    </lineage>
</organism>
<evidence type="ECO:0000256" key="1">
    <source>
        <dbReference type="SAM" id="MobiDB-lite"/>
    </source>
</evidence>
<proteinExistence type="predicted"/>
<protein>
    <submittedName>
        <fullName evidence="2">Uncharacterized protein</fullName>
    </submittedName>
</protein>
<gene>
    <name evidence="2" type="ORF">CcrSC_gp137c</name>
</gene>
<sequence>MRDLNLSDDKSQYVQAYGALQALNSPNARDARITIEVDGKTQTIQSTPEIVQAFQRGLSSSTFGKQDALDVTFDSRDAVAQSLGVSVDQLGDLKEQGGRFSGQDTMSWLHERSTAASKT</sequence>
<name>A0A385EG42_9CAUD</name>
<evidence type="ECO:0000313" key="2">
    <source>
        <dbReference type="EMBL" id="AXQ69719.1"/>
    </source>
</evidence>
<reference evidence="2" key="2">
    <citation type="submission" date="2021-07" db="EMBL/GenBank/DDBJ databases">
        <title>Giant CbK-like Caulobacter bacteriophages have genetically divergent genomes.</title>
        <authorList>
            <person name="Wilson K."/>
            <person name="Ely B."/>
        </authorList>
    </citation>
    <scope>NUCLEOTIDE SEQUENCE</scope>
</reference>
<feature type="region of interest" description="Disordered" evidence="1">
    <location>
        <begin position="96"/>
        <end position="119"/>
    </location>
</feature>
<accession>A0A385EG42</accession>
<keyword evidence="3" id="KW-1185">Reference proteome</keyword>
<reference evidence="2" key="1">
    <citation type="submission" date="2018-07" db="EMBL/GenBank/DDBJ databases">
        <authorList>
            <person name="Wilson K.M."/>
            <person name="Ely B."/>
        </authorList>
    </citation>
    <scope>NUCLEOTIDE SEQUENCE</scope>
</reference>
<dbReference type="EMBL" id="MH588547">
    <property type="protein sequence ID" value="AXQ69719.1"/>
    <property type="molecule type" value="Genomic_DNA"/>
</dbReference>
<evidence type="ECO:0000313" key="3">
    <source>
        <dbReference type="Proteomes" id="UP000259683"/>
    </source>
</evidence>